<dbReference type="GO" id="GO:0008610">
    <property type="term" value="P:lipid biosynthetic process"/>
    <property type="evidence" value="ECO:0007669"/>
    <property type="project" value="InterPro"/>
</dbReference>
<organism evidence="7 8">
    <name type="scientific">Choiromyces venosus 120613-1</name>
    <dbReference type="NCBI Taxonomy" id="1336337"/>
    <lineage>
        <taxon>Eukaryota</taxon>
        <taxon>Fungi</taxon>
        <taxon>Dikarya</taxon>
        <taxon>Ascomycota</taxon>
        <taxon>Pezizomycotina</taxon>
        <taxon>Pezizomycetes</taxon>
        <taxon>Pezizales</taxon>
        <taxon>Tuberaceae</taxon>
        <taxon>Choiromyces</taxon>
    </lineage>
</organism>
<keyword evidence="8" id="KW-1185">Reference proteome</keyword>
<keyword evidence="2 5" id="KW-0812">Transmembrane</keyword>
<protein>
    <submittedName>
        <fullName evidence="7">C-4 methylsterol oxidase</fullName>
    </submittedName>
</protein>
<evidence type="ECO:0000256" key="2">
    <source>
        <dbReference type="ARBA" id="ARBA00022692"/>
    </source>
</evidence>
<feature type="transmembrane region" description="Helical" evidence="5">
    <location>
        <begin position="184"/>
        <end position="207"/>
    </location>
</feature>
<dbReference type="InterPro" id="IPR050307">
    <property type="entry name" value="Sterol_Desaturase_Related"/>
</dbReference>
<name>A0A3N4J4B0_9PEZI</name>
<evidence type="ECO:0000259" key="6">
    <source>
        <dbReference type="Pfam" id="PF04116"/>
    </source>
</evidence>
<evidence type="ECO:0000256" key="3">
    <source>
        <dbReference type="ARBA" id="ARBA00022989"/>
    </source>
</evidence>
<proteinExistence type="predicted"/>
<dbReference type="Proteomes" id="UP000276215">
    <property type="component" value="Unassembled WGS sequence"/>
</dbReference>
<accession>A0A3N4J4B0</accession>
<dbReference type="GO" id="GO:0005506">
    <property type="term" value="F:iron ion binding"/>
    <property type="evidence" value="ECO:0007669"/>
    <property type="project" value="InterPro"/>
</dbReference>
<keyword evidence="4 5" id="KW-0472">Membrane</keyword>
<feature type="domain" description="Fatty acid hydroxylase" evidence="6">
    <location>
        <begin position="119"/>
        <end position="240"/>
    </location>
</feature>
<evidence type="ECO:0000256" key="5">
    <source>
        <dbReference type="SAM" id="Phobius"/>
    </source>
</evidence>
<dbReference type="GO" id="GO:0016020">
    <property type="term" value="C:membrane"/>
    <property type="evidence" value="ECO:0007669"/>
    <property type="project" value="UniProtKB-SubCell"/>
</dbReference>
<dbReference type="InterPro" id="IPR006694">
    <property type="entry name" value="Fatty_acid_hydroxylase"/>
</dbReference>
<reference evidence="7 8" key="1">
    <citation type="journal article" date="2018" name="Nat. Ecol. Evol.">
        <title>Pezizomycetes genomes reveal the molecular basis of ectomycorrhizal truffle lifestyle.</title>
        <authorList>
            <person name="Murat C."/>
            <person name="Payen T."/>
            <person name="Noel B."/>
            <person name="Kuo A."/>
            <person name="Morin E."/>
            <person name="Chen J."/>
            <person name="Kohler A."/>
            <person name="Krizsan K."/>
            <person name="Balestrini R."/>
            <person name="Da Silva C."/>
            <person name="Montanini B."/>
            <person name="Hainaut M."/>
            <person name="Levati E."/>
            <person name="Barry K.W."/>
            <person name="Belfiori B."/>
            <person name="Cichocki N."/>
            <person name="Clum A."/>
            <person name="Dockter R.B."/>
            <person name="Fauchery L."/>
            <person name="Guy J."/>
            <person name="Iotti M."/>
            <person name="Le Tacon F."/>
            <person name="Lindquist E.A."/>
            <person name="Lipzen A."/>
            <person name="Malagnac F."/>
            <person name="Mello A."/>
            <person name="Molinier V."/>
            <person name="Miyauchi S."/>
            <person name="Poulain J."/>
            <person name="Riccioni C."/>
            <person name="Rubini A."/>
            <person name="Sitrit Y."/>
            <person name="Splivallo R."/>
            <person name="Traeger S."/>
            <person name="Wang M."/>
            <person name="Zifcakova L."/>
            <person name="Wipf D."/>
            <person name="Zambonelli A."/>
            <person name="Paolocci F."/>
            <person name="Nowrousian M."/>
            <person name="Ottonello S."/>
            <person name="Baldrian P."/>
            <person name="Spatafora J.W."/>
            <person name="Henrissat B."/>
            <person name="Nagy L.G."/>
            <person name="Aury J.M."/>
            <person name="Wincker P."/>
            <person name="Grigoriev I.V."/>
            <person name="Bonfante P."/>
            <person name="Martin F.M."/>
        </authorList>
    </citation>
    <scope>NUCLEOTIDE SEQUENCE [LARGE SCALE GENOMIC DNA]</scope>
    <source>
        <strain evidence="7 8">120613-1</strain>
    </source>
</reference>
<dbReference type="GO" id="GO:0016491">
    <property type="term" value="F:oxidoreductase activity"/>
    <property type="evidence" value="ECO:0007669"/>
    <property type="project" value="InterPro"/>
</dbReference>
<dbReference type="PANTHER" id="PTHR11863">
    <property type="entry name" value="STEROL DESATURASE"/>
    <property type="match status" value="1"/>
</dbReference>
<feature type="transmembrane region" description="Helical" evidence="5">
    <location>
        <begin position="20"/>
        <end position="39"/>
    </location>
</feature>
<dbReference type="Pfam" id="PF04116">
    <property type="entry name" value="FA_hydroxylase"/>
    <property type="match status" value="1"/>
</dbReference>
<dbReference type="AlphaFoldDB" id="A0A3N4J4B0"/>
<sequence length="250" mass="28449">MSTSISIPSPYDPLYTELTATAFTQVFLFWVPGLIFLGFGRFSPRFSAKYKIQPHEPTPTYRQVCHCAVIVARNQLLGYVAQVLFYLTSSEILSQKPLHTPTLSLPSFEVLLRDLICSVTLCELVFYYTHRLLHFPALYKRIHKVHHAFTAPTSLAAQYAHPVGYLLTVFLPIHLPRVLLQSHPVSFCIFSGMVALETCIVHSGYAMPGMKKLTRRHDWHHERGGVSFGTFWLLDWMHGTDGGTGRRKED</sequence>
<evidence type="ECO:0000256" key="1">
    <source>
        <dbReference type="ARBA" id="ARBA00004370"/>
    </source>
</evidence>
<gene>
    <name evidence="7" type="ORF">L873DRAFT_1830820</name>
</gene>
<dbReference type="STRING" id="1336337.A0A3N4J4B0"/>
<evidence type="ECO:0000313" key="7">
    <source>
        <dbReference type="EMBL" id="RPA93153.1"/>
    </source>
</evidence>
<evidence type="ECO:0000256" key="4">
    <source>
        <dbReference type="ARBA" id="ARBA00023136"/>
    </source>
</evidence>
<dbReference type="EMBL" id="ML120458">
    <property type="protein sequence ID" value="RPA93153.1"/>
    <property type="molecule type" value="Genomic_DNA"/>
</dbReference>
<evidence type="ECO:0000313" key="8">
    <source>
        <dbReference type="Proteomes" id="UP000276215"/>
    </source>
</evidence>
<dbReference type="OrthoDB" id="408954at2759"/>
<keyword evidence="3 5" id="KW-1133">Transmembrane helix</keyword>
<comment type="subcellular location">
    <subcellularLocation>
        <location evidence="1">Membrane</location>
    </subcellularLocation>
</comment>